<dbReference type="Proteomes" id="UP001139365">
    <property type="component" value="Unassembled WGS sequence"/>
</dbReference>
<dbReference type="EMBL" id="JALEMU010000020">
    <property type="protein sequence ID" value="MCI5754861.1"/>
    <property type="molecule type" value="Genomic_DNA"/>
</dbReference>
<evidence type="ECO:0000313" key="2">
    <source>
        <dbReference type="Proteomes" id="UP001139365"/>
    </source>
</evidence>
<sequence>MKHDISRDLPCVCEFCEHAAIINDDENVLCERRGIVSREYKCRKFVYDPLKRVPKPLPPLPKLSEDDLVL</sequence>
<dbReference type="AlphaFoldDB" id="A0AAE3JZ36"/>
<gene>
    <name evidence="1" type="ORF">MR241_01020</name>
</gene>
<name>A0AAE3JZ36_9BACT</name>
<comment type="caution">
    <text evidence="1">The sequence shown here is derived from an EMBL/GenBank/DDBJ whole genome shotgun (WGS) entry which is preliminary data.</text>
</comment>
<reference evidence="1 2" key="1">
    <citation type="submission" date="2022-03" db="EMBL/GenBank/DDBJ databases">
        <title>Metagenome-assembled genomes from swine fecal metagenomes.</title>
        <authorList>
            <person name="Holman D.B."/>
            <person name="Kommadath A."/>
        </authorList>
    </citation>
    <scope>NUCLEOTIDE SEQUENCE [LARGE SCALE GENOMIC DNA]</scope>
    <source>
        <strain evidence="1">SUG147</strain>
    </source>
</reference>
<proteinExistence type="predicted"/>
<organism evidence="1 2">
    <name type="scientific">Candidatus Colimorpha enterica</name>
    <dbReference type="NCBI Taxonomy" id="3083063"/>
    <lineage>
        <taxon>Bacteria</taxon>
        <taxon>Pseudomonadati</taxon>
        <taxon>Bacteroidota</taxon>
        <taxon>Bacteroidia</taxon>
        <taxon>Bacteroidales</taxon>
        <taxon>Candidatus Colimorpha</taxon>
    </lineage>
</organism>
<accession>A0AAE3JZ36</accession>
<protein>
    <submittedName>
        <fullName evidence="1">Uncharacterized protein</fullName>
    </submittedName>
</protein>
<evidence type="ECO:0000313" key="1">
    <source>
        <dbReference type="EMBL" id="MCI5754861.1"/>
    </source>
</evidence>